<dbReference type="Proteomes" id="UP001374535">
    <property type="component" value="Chromosome 3"/>
</dbReference>
<proteinExistence type="predicted"/>
<gene>
    <name evidence="2" type="ORF">V8G54_010414</name>
</gene>
<evidence type="ECO:0000313" key="3">
    <source>
        <dbReference type="Proteomes" id="UP001374535"/>
    </source>
</evidence>
<dbReference type="PANTHER" id="PTHR48235">
    <property type="entry name" value="OS01G0916700 PROTEIN"/>
    <property type="match status" value="1"/>
</dbReference>
<feature type="region of interest" description="Disordered" evidence="1">
    <location>
        <begin position="1"/>
        <end position="29"/>
    </location>
</feature>
<accession>A0AAQ3S4V3</accession>
<evidence type="ECO:0000313" key="2">
    <source>
        <dbReference type="EMBL" id="WVZ17432.1"/>
    </source>
</evidence>
<name>A0AAQ3S4V3_VIGMU</name>
<keyword evidence="3" id="KW-1185">Reference proteome</keyword>
<protein>
    <submittedName>
        <fullName evidence="2">Uncharacterized protein</fullName>
    </submittedName>
</protein>
<dbReference type="PANTHER" id="PTHR48235:SF1">
    <property type="entry name" value="OS01G0916700 PROTEIN"/>
    <property type="match status" value="1"/>
</dbReference>
<reference evidence="2 3" key="1">
    <citation type="journal article" date="2023" name="Life. Sci Alliance">
        <title>Evolutionary insights into 3D genome organization and epigenetic landscape of Vigna mungo.</title>
        <authorList>
            <person name="Junaid A."/>
            <person name="Singh B."/>
            <person name="Bhatia S."/>
        </authorList>
    </citation>
    <scope>NUCLEOTIDE SEQUENCE [LARGE SCALE GENOMIC DNA]</scope>
    <source>
        <strain evidence="2">Urdbean</strain>
    </source>
</reference>
<dbReference type="EMBL" id="CP144698">
    <property type="protein sequence ID" value="WVZ17432.1"/>
    <property type="molecule type" value="Genomic_DNA"/>
</dbReference>
<evidence type="ECO:0000256" key="1">
    <source>
        <dbReference type="SAM" id="MobiDB-lite"/>
    </source>
</evidence>
<dbReference type="AlphaFoldDB" id="A0AAQ3S4V3"/>
<organism evidence="2 3">
    <name type="scientific">Vigna mungo</name>
    <name type="common">Black gram</name>
    <name type="synonym">Phaseolus mungo</name>
    <dbReference type="NCBI Taxonomy" id="3915"/>
    <lineage>
        <taxon>Eukaryota</taxon>
        <taxon>Viridiplantae</taxon>
        <taxon>Streptophyta</taxon>
        <taxon>Embryophyta</taxon>
        <taxon>Tracheophyta</taxon>
        <taxon>Spermatophyta</taxon>
        <taxon>Magnoliopsida</taxon>
        <taxon>eudicotyledons</taxon>
        <taxon>Gunneridae</taxon>
        <taxon>Pentapetalae</taxon>
        <taxon>rosids</taxon>
        <taxon>fabids</taxon>
        <taxon>Fabales</taxon>
        <taxon>Fabaceae</taxon>
        <taxon>Papilionoideae</taxon>
        <taxon>50 kb inversion clade</taxon>
        <taxon>NPAAA clade</taxon>
        <taxon>indigoferoid/millettioid clade</taxon>
        <taxon>Phaseoleae</taxon>
        <taxon>Vigna</taxon>
    </lineage>
</organism>
<sequence length="240" mass="27200">MKFLGGGSDATRSVDGGQSVAANEGGDEHRHELRVRAFERGLELKRGAHNVEAEVAKRVVDNVRQMEMTRLWVRILGRDALLRWLHKDASDALSTLPIFSRSSTASTAPSAVTATTALSIIPTFTLSTYSNLNFNHVSLPFRKRIPILSLCMIITNNNNNNLFLLILRKFFYSWLSPYTRPLFDGGRVIDLILLIVSRIPQELEHIDHDGEEEYDDPVFVLTDEWREFFAKSEARRKLGS</sequence>